<dbReference type="SUPFAM" id="SSF52540">
    <property type="entry name" value="P-loop containing nucleoside triphosphate hydrolases"/>
    <property type="match status" value="1"/>
</dbReference>
<dbReference type="CDD" id="cd03225">
    <property type="entry name" value="ABC_cobalt_CbiO_domain1"/>
    <property type="match status" value="1"/>
</dbReference>
<dbReference type="Proteomes" id="UP000286801">
    <property type="component" value="Unassembled WGS sequence"/>
</dbReference>
<evidence type="ECO:0000256" key="3">
    <source>
        <dbReference type="ARBA" id="ARBA00022840"/>
    </source>
</evidence>
<dbReference type="EMBL" id="QNZL01000176">
    <property type="protein sequence ID" value="RTZ78920.1"/>
    <property type="molecule type" value="Genomic_DNA"/>
</dbReference>
<accession>A0A432G6J3</accession>
<dbReference type="Pfam" id="PF00005">
    <property type="entry name" value="ABC_tran"/>
    <property type="match status" value="1"/>
</dbReference>
<evidence type="ECO:0000256" key="2">
    <source>
        <dbReference type="ARBA" id="ARBA00022741"/>
    </source>
</evidence>
<sequence length="261" mass="29068">MHSTDISSVRTSQKSDAGLSCKNLSRQISGSWIWSKINLHLAPGDKLALTGSSGSGKSLLLRTLAGLDVIESAPSGETGTINFDGISLHDWEMPQYRTKVSFIPQNPVFFDETVETNLKRAFQLKAHQHRRYDQKQILAWLEQFSLPTAAGNSSGVGDYSEFLQRPAKDLSGGEAQITALLRVLQLEPQVLLLDEPAASLDAELTGRFENLLEKWQKELPDSNSDTANTTPQRAWIWVSHNPDQLRRMCRNMFSLESENGN</sequence>
<evidence type="ECO:0000256" key="1">
    <source>
        <dbReference type="ARBA" id="ARBA00022448"/>
    </source>
</evidence>
<evidence type="ECO:0000259" key="4">
    <source>
        <dbReference type="PROSITE" id="PS50893"/>
    </source>
</evidence>
<dbReference type="InterPro" id="IPR015856">
    <property type="entry name" value="ABC_transpr_CbiO/EcfA_su"/>
</dbReference>
<dbReference type="InterPro" id="IPR003593">
    <property type="entry name" value="AAA+_ATPase"/>
</dbReference>
<evidence type="ECO:0000313" key="5">
    <source>
        <dbReference type="EMBL" id="RTZ78920.1"/>
    </source>
</evidence>
<gene>
    <name evidence="5" type="ORF">DSY97_06570</name>
</gene>
<dbReference type="InterPro" id="IPR027417">
    <property type="entry name" value="P-loop_NTPase"/>
</dbReference>
<dbReference type="Gene3D" id="3.40.50.300">
    <property type="entry name" value="P-loop containing nucleotide triphosphate hydrolases"/>
    <property type="match status" value="1"/>
</dbReference>
<dbReference type="PROSITE" id="PS50893">
    <property type="entry name" value="ABC_TRANSPORTER_2"/>
    <property type="match status" value="1"/>
</dbReference>
<feature type="domain" description="ABC transporter" evidence="4">
    <location>
        <begin position="19"/>
        <end position="258"/>
    </location>
</feature>
<keyword evidence="2" id="KW-0547">Nucleotide-binding</keyword>
<organism evidence="5 6">
    <name type="scientific">SAR324 cluster bacterium</name>
    <dbReference type="NCBI Taxonomy" id="2024889"/>
    <lineage>
        <taxon>Bacteria</taxon>
        <taxon>Deltaproteobacteria</taxon>
        <taxon>SAR324 cluster</taxon>
    </lineage>
</organism>
<reference evidence="5 6" key="1">
    <citation type="submission" date="2018-06" db="EMBL/GenBank/DDBJ databases">
        <title>Combined omics and stable isotope probing to characterize newly discovered Mariana Back-Arc vent microbial communities.</title>
        <authorList>
            <person name="Trembath-Reichert E."/>
            <person name="Huber J.A."/>
        </authorList>
    </citation>
    <scope>NUCLEOTIDE SEQUENCE [LARGE SCALE GENOMIC DNA]</scope>
    <source>
        <strain evidence="5">MAG 63_1</strain>
    </source>
</reference>
<dbReference type="GO" id="GO:0016020">
    <property type="term" value="C:membrane"/>
    <property type="evidence" value="ECO:0007669"/>
    <property type="project" value="InterPro"/>
</dbReference>
<dbReference type="InterPro" id="IPR003439">
    <property type="entry name" value="ABC_transporter-like_ATP-bd"/>
</dbReference>
<protein>
    <submittedName>
        <fullName evidence="5">ABC transporter</fullName>
    </submittedName>
</protein>
<proteinExistence type="predicted"/>
<dbReference type="AlphaFoldDB" id="A0A432G6J3"/>
<comment type="caution">
    <text evidence="5">The sequence shown here is derived from an EMBL/GenBank/DDBJ whole genome shotgun (WGS) entry which is preliminary data.</text>
</comment>
<dbReference type="PANTHER" id="PTHR43119:SF1">
    <property type="entry name" value="ABC TRANSPORTER DOMAIN-CONTAINING PROTEIN"/>
    <property type="match status" value="1"/>
</dbReference>
<dbReference type="GO" id="GO:0005524">
    <property type="term" value="F:ATP binding"/>
    <property type="evidence" value="ECO:0007669"/>
    <property type="project" value="UniProtKB-KW"/>
</dbReference>
<dbReference type="PANTHER" id="PTHR43119">
    <property type="entry name" value="ABC TRANSPORT PROTEIN ATP-BINDING COMPONENT-RELATED"/>
    <property type="match status" value="1"/>
</dbReference>
<evidence type="ECO:0000313" key="6">
    <source>
        <dbReference type="Proteomes" id="UP000286801"/>
    </source>
</evidence>
<keyword evidence="3" id="KW-0067">ATP-binding</keyword>
<dbReference type="GO" id="GO:0055085">
    <property type="term" value="P:transmembrane transport"/>
    <property type="evidence" value="ECO:0007669"/>
    <property type="project" value="InterPro"/>
</dbReference>
<name>A0A432G6J3_9DELT</name>
<keyword evidence="1" id="KW-0813">Transport</keyword>
<dbReference type="SMART" id="SM00382">
    <property type="entry name" value="AAA"/>
    <property type="match status" value="1"/>
</dbReference>
<dbReference type="GO" id="GO:0016887">
    <property type="term" value="F:ATP hydrolysis activity"/>
    <property type="evidence" value="ECO:0007669"/>
    <property type="project" value="InterPro"/>
</dbReference>